<evidence type="ECO:0000256" key="2">
    <source>
        <dbReference type="ARBA" id="ARBA00001946"/>
    </source>
</evidence>
<gene>
    <name evidence="13" type="ORF">BN13_520010</name>
</gene>
<evidence type="ECO:0000256" key="5">
    <source>
        <dbReference type="ARBA" id="ARBA00022679"/>
    </source>
</evidence>
<comment type="cofactor">
    <cofactor evidence="2">
        <name>Mg(2+)</name>
        <dbReference type="ChEBI" id="CHEBI:18420"/>
    </cofactor>
</comment>
<keyword evidence="6" id="KW-0460">Magnesium</keyword>
<dbReference type="InterPro" id="IPR050256">
    <property type="entry name" value="Glycosyltransferase_2"/>
</dbReference>
<evidence type="ECO:0000256" key="4">
    <source>
        <dbReference type="ARBA" id="ARBA00022676"/>
    </source>
</evidence>
<accession>A0A077MDI9</accession>
<dbReference type="Proteomes" id="UP000035720">
    <property type="component" value="Unassembled WGS sequence"/>
</dbReference>
<feature type="domain" description="Glycosyltransferase 2-like" evidence="12">
    <location>
        <begin position="17"/>
        <end position="153"/>
    </location>
</feature>
<evidence type="ECO:0000256" key="9">
    <source>
        <dbReference type="ARBA" id="ARBA00048689"/>
    </source>
</evidence>
<keyword evidence="14" id="KW-1185">Reference proteome</keyword>
<dbReference type="OrthoDB" id="9810303at2"/>
<dbReference type="EMBL" id="CAJC01000164">
    <property type="protein sequence ID" value="CCI53965.1"/>
    <property type="molecule type" value="Genomic_DNA"/>
</dbReference>
<organism evidence="13 14">
    <name type="scientific">Nostocoides jenkinsii Ben 74</name>
    <dbReference type="NCBI Taxonomy" id="1193518"/>
    <lineage>
        <taxon>Bacteria</taxon>
        <taxon>Bacillati</taxon>
        <taxon>Actinomycetota</taxon>
        <taxon>Actinomycetes</taxon>
        <taxon>Micrococcales</taxon>
        <taxon>Intrasporangiaceae</taxon>
        <taxon>Nostocoides</taxon>
    </lineage>
</organism>
<dbReference type="PANTHER" id="PTHR48090:SF10">
    <property type="entry name" value="GLUCOSYL-3-PHOSPHOGLYCERATE SYNTHASE"/>
    <property type="match status" value="1"/>
</dbReference>
<evidence type="ECO:0000256" key="7">
    <source>
        <dbReference type="ARBA" id="ARBA00039022"/>
    </source>
</evidence>
<comment type="caution">
    <text evidence="13">The sequence shown here is derived from an EMBL/GenBank/DDBJ whole genome shotgun (WGS) entry which is preliminary data.</text>
</comment>
<proteinExistence type="inferred from homology"/>
<evidence type="ECO:0000256" key="6">
    <source>
        <dbReference type="ARBA" id="ARBA00022842"/>
    </source>
</evidence>
<dbReference type="PANTHER" id="PTHR48090">
    <property type="entry name" value="UNDECAPRENYL-PHOSPHATE 4-DEOXY-4-FORMAMIDO-L-ARABINOSE TRANSFERASE-RELATED"/>
    <property type="match status" value="1"/>
</dbReference>
<reference evidence="13 14" key="1">
    <citation type="journal article" date="2013" name="ISME J.">
        <title>A metabolic model for members of the genus Tetrasphaera involved in enhanced biological phosphorus removal.</title>
        <authorList>
            <person name="Kristiansen R."/>
            <person name="Nguyen H.T.T."/>
            <person name="Saunders A.M."/>
            <person name="Nielsen J.L."/>
            <person name="Wimmer R."/>
            <person name="Le V.Q."/>
            <person name="McIlroy S.J."/>
            <person name="Petrovski S."/>
            <person name="Seviour R.J."/>
            <person name="Calteau A."/>
            <person name="Nielsen K.L."/>
            <person name="Nielsen P.H."/>
        </authorList>
    </citation>
    <scope>NUCLEOTIDE SEQUENCE [LARGE SCALE GENOMIC DNA]</scope>
    <source>
        <strain evidence="13 14">Ben 74</strain>
    </source>
</reference>
<dbReference type="EC" id="2.4.1.266" evidence="7"/>
<dbReference type="InterPro" id="IPR001173">
    <property type="entry name" value="Glyco_trans_2-like"/>
</dbReference>
<evidence type="ECO:0000313" key="14">
    <source>
        <dbReference type="Proteomes" id="UP000035720"/>
    </source>
</evidence>
<dbReference type="Gene3D" id="3.90.550.10">
    <property type="entry name" value="Spore Coat Polysaccharide Biosynthesis Protein SpsA, Chain A"/>
    <property type="match status" value="1"/>
</dbReference>
<dbReference type="Pfam" id="PF00535">
    <property type="entry name" value="Glycos_transf_2"/>
    <property type="match status" value="1"/>
</dbReference>
<evidence type="ECO:0000256" key="3">
    <source>
        <dbReference type="ARBA" id="ARBA00006739"/>
    </source>
</evidence>
<evidence type="ECO:0000256" key="8">
    <source>
        <dbReference type="ARBA" id="ARBA00040894"/>
    </source>
</evidence>
<dbReference type="SUPFAM" id="SSF53448">
    <property type="entry name" value="Nucleotide-diphospho-sugar transferases"/>
    <property type="match status" value="1"/>
</dbReference>
<dbReference type="RefSeq" id="WP_084733675.1">
    <property type="nucleotide sequence ID" value="NZ_HF571038.1"/>
</dbReference>
<comment type="similarity">
    <text evidence="3">Belongs to the glycosyltransferase 2 family.</text>
</comment>
<sequence>MRAADPGFPAAPTAVAAIIPAKDEADRIAATVTAVRALAHVEVVVVVDDGSTDDTAAVAAAAGASVVRHPRNRGKSAAMASGAARVAELDATPDDAEDSGSPRALLFVDADLGETAAALAALIEPVLAGEADLSIAVIPASKSSRGGGRAVRLARGEIARRTGVTITQPLNGMRCLTRAAFEAAQPLSRGWGVETGMLLAALGAGLRVREVPVDFSHRASGADWAGRMHRARQLRDIAEVVARSRLQSAGMGRRGSFGSAGPGDSARSGGSAGRPRGPASGD</sequence>
<dbReference type="GO" id="GO:0016757">
    <property type="term" value="F:glycosyltransferase activity"/>
    <property type="evidence" value="ECO:0007669"/>
    <property type="project" value="UniProtKB-KW"/>
</dbReference>
<dbReference type="InterPro" id="IPR029044">
    <property type="entry name" value="Nucleotide-diphossugar_trans"/>
</dbReference>
<feature type="compositionally biased region" description="Low complexity" evidence="11">
    <location>
        <begin position="262"/>
        <end position="282"/>
    </location>
</feature>
<evidence type="ECO:0000259" key="12">
    <source>
        <dbReference type="Pfam" id="PF00535"/>
    </source>
</evidence>
<feature type="region of interest" description="Disordered" evidence="11">
    <location>
        <begin position="249"/>
        <end position="282"/>
    </location>
</feature>
<feature type="compositionally biased region" description="Gly residues" evidence="11">
    <location>
        <begin position="252"/>
        <end position="261"/>
    </location>
</feature>
<evidence type="ECO:0000256" key="10">
    <source>
        <dbReference type="ARBA" id="ARBA00048997"/>
    </source>
</evidence>
<evidence type="ECO:0000256" key="11">
    <source>
        <dbReference type="SAM" id="MobiDB-lite"/>
    </source>
</evidence>
<comment type="catalytic activity">
    <reaction evidence="10">
        <text>an NDP-alpha-D-glucose + (2R)-3-phosphoglycerate = (2R)-2-O-(alpha-D-glucopyranosyl)-3-phospho-glycerate + a ribonucleoside 5'-diphosphate + H(+)</text>
        <dbReference type="Rhea" id="RHEA:47244"/>
        <dbReference type="ChEBI" id="CHEBI:15378"/>
        <dbReference type="ChEBI" id="CHEBI:57930"/>
        <dbReference type="ChEBI" id="CHEBI:58272"/>
        <dbReference type="ChEBI" id="CHEBI:62600"/>
        <dbReference type="ChEBI" id="CHEBI:76533"/>
        <dbReference type="EC" id="2.4.1.266"/>
    </reaction>
    <physiologicalReaction direction="left-to-right" evidence="10">
        <dbReference type="Rhea" id="RHEA:47245"/>
    </physiologicalReaction>
</comment>
<keyword evidence="5 13" id="KW-0808">Transferase</keyword>
<name>A0A077MDI9_9MICO</name>
<evidence type="ECO:0000256" key="1">
    <source>
        <dbReference type="ARBA" id="ARBA00001936"/>
    </source>
</evidence>
<evidence type="ECO:0000313" key="13">
    <source>
        <dbReference type="EMBL" id="CCI53965.1"/>
    </source>
</evidence>
<comment type="cofactor">
    <cofactor evidence="1">
        <name>Mn(2+)</name>
        <dbReference type="ChEBI" id="CHEBI:29035"/>
    </cofactor>
</comment>
<dbReference type="STRING" id="1193518.BN13_520010"/>
<protein>
    <recommendedName>
        <fullName evidence="8">Glucosyl-3-phosphoglycerate synthase</fullName>
        <ecNumber evidence="7">2.4.1.266</ecNumber>
    </recommendedName>
</protein>
<comment type="catalytic activity">
    <reaction evidence="9">
        <text>(2R)-3-phosphoglycerate + UDP-alpha-D-glucose = (2R)-2-O-(alpha-D-glucopyranosyl)-3-phospho-glycerate + UDP + H(+)</text>
        <dbReference type="Rhea" id="RHEA:31319"/>
        <dbReference type="ChEBI" id="CHEBI:15378"/>
        <dbReference type="ChEBI" id="CHEBI:58223"/>
        <dbReference type="ChEBI" id="CHEBI:58272"/>
        <dbReference type="ChEBI" id="CHEBI:58885"/>
        <dbReference type="ChEBI" id="CHEBI:62600"/>
        <dbReference type="EC" id="2.4.1.266"/>
    </reaction>
    <physiologicalReaction direction="left-to-right" evidence="9">
        <dbReference type="Rhea" id="RHEA:31320"/>
    </physiologicalReaction>
</comment>
<dbReference type="AlphaFoldDB" id="A0A077MDI9"/>
<keyword evidence="4" id="KW-0328">Glycosyltransferase</keyword>